<proteinExistence type="predicted"/>
<organism evidence="1 2">
    <name type="scientific">Pseudopedobacter saltans</name>
    <dbReference type="NCBI Taxonomy" id="151895"/>
    <lineage>
        <taxon>Bacteria</taxon>
        <taxon>Pseudomonadati</taxon>
        <taxon>Bacteroidota</taxon>
        <taxon>Sphingobacteriia</taxon>
        <taxon>Sphingobacteriales</taxon>
        <taxon>Sphingobacteriaceae</taxon>
        <taxon>Pseudopedobacter</taxon>
    </lineage>
</organism>
<sequence>SFAGLQYNPDGNYGITLNQGFDGTVDLSPIPLAKDLSISFRGTFTYNKDKLIENGAAPYEEPWMDPRGQNINSSQGYVAEGIFQSQAEIDNHADQSGVGGNARVGDLKYKDLNGDGIINVYDQTTINHGDVPRWIFGFGFNLNYKQFYISAFFQGNYGAQRAVSDIARAPFADGAYGNVLANTTDRWTEENHATNPFYPRLGYGTSATANNDVASSWWVKDISFIRFKTLDMGYNLPKGAFRQIGLKNARIYFSGVNLLYWSKFKLWDPEMNTGNGGAYPNTRTFSLGIQANF</sequence>
<dbReference type="Proteomes" id="UP000249645">
    <property type="component" value="Unassembled WGS sequence"/>
</dbReference>
<name>A0A2W5GIH7_9SPHI</name>
<accession>A0A2W5GIH7</accession>
<dbReference type="SUPFAM" id="SSF56935">
    <property type="entry name" value="Porins"/>
    <property type="match status" value="1"/>
</dbReference>
<evidence type="ECO:0000313" key="1">
    <source>
        <dbReference type="EMBL" id="PZP43072.1"/>
    </source>
</evidence>
<protein>
    <submittedName>
        <fullName evidence="1">TonB-dependent receptor</fullName>
    </submittedName>
</protein>
<reference evidence="1 2" key="1">
    <citation type="submission" date="2017-11" db="EMBL/GenBank/DDBJ databases">
        <title>Infants hospitalized years apart are colonized by the same room-sourced microbial strains.</title>
        <authorList>
            <person name="Brooks B."/>
            <person name="Olm M.R."/>
            <person name="Firek B.A."/>
            <person name="Baker R."/>
            <person name="Thomas B.C."/>
            <person name="Morowitz M.J."/>
            <person name="Banfield J.F."/>
        </authorList>
    </citation>
    <scope>NUCLEOTIDE SEQUENCE [LARGE SCALE GENOMIC DNA]</scope>
    <source>
        <strain evidence="1">S2_009_000_R2_76</strain>
    </source>
</reference>
<dbReference type="AlphaFoldDB" id="A0A2W5GIH7"/>
<comment type="caution">
    <text evidence="1">The sequence shown here is derived from an EMBL/GenBank/DDBJ whole genome shotgun (WGS) entry which is preliminary data.</text>
</comment>
<dbReference type="EMBL" id="QFOI01000392">
    <property type="protein sequence ID" value="PZP43072.1"/>
    <property type="molecule type" value="Genomic_DNA"/>
</dbReference>
<keyword evidence="1" id="KW-0675">Receptor</keyword>
<feature type="non-terminal residue" evidence="1">
    <location>
        <position position="1"/>
    </location>
</feature>
<gene>
    <name evidence="1" type="ORF">DI598_16180</name>
</gene>
<evidence type="ECO:0000313" key="2">
    <source>
        <dbReference type="Proteomes" id="UP000249645"/>
    </source>
</evidence>